<organism evidence="12 13">
    <name type="scientific">Cecembia rubra</name>
    <dbReference type="NCBI Taxonomy" id="1485585"/>
    <lineage>
        <taxon>Bacteria</taxon>
        <taxon>Pseudomonadati</taxon>
        <taxon>Bacteroidota</taxon>
        <taxon>Cytophagia</taxon>
        <taxon>Cytophagales</taxon>
        <taxon>Cyclobacteriaceae</taxon>
        <taxon>Cecembia</taxon>
    </lineage>
</organism>
<evidence type="ECO:0000256" key="2">
    <source>
        <dbReference type="ARBA" id="ARBA00004496"/>
    </source>
</evidence>
<dbReference type="GO" id="GO:0042026">
    <property type="term" value="P:protein refolding"/>
    <property type="evidence" value="ECO:0007669"/>
    <property type="project" value="UniProtKB-ARBA"/>
</dbReference>
<dbReference type="PANTHER" id="PTHR47861">
    <property type="entry name" value="FKBP-TYPE PEPTIDYL-PROLYL CIS-TRANS ISOMERASE SLYD"/>
    <property type="match status" value="1"/>
</dbReference>
<evidence type="ECO:0000256" key="5">
    <source>
        <dbReference type="ARBA" id="ARBA00023110"/>
    </source>
</evidence>
<dbReference type="GO" id="GO:0005737">
    <property type="term" value="C:cytoplasm"/>
    <property type="evidence" value="ECO:0007669"/>
    <property type="project" value="UniProtKB-SubCell"/>
</dbReference>
<accession>A0A2P8E9Y8</accession>
<feature type="domain" description="PPIase FKBP-type" evidence="11">
    <location>
        <begin position="7"/>
        <end position="88"/>
    </location>
</feature>
<evidence type="ECO:0000256" key="4">
    <source>
        <dbReference type="ARBA" id="ARBA00022490"/>
    </source>
</evidence>
<evidence type="ECO:0000256" key="3">
    <source>
        <dbReference type="ARBA" id="ARBA00006577"/>
    </source>
</evidence>
<keyword evidence="5 9" id="KW-0697">Rotamase</keyword>
<comment type="function">
    <text evidence="8">Also involved in hydrogenase metallocenter assembly, probably by participating in the nickel insertion step. This function in hydrogenase biosynthesis requires chaperone activity and the presence of the metal-binding domain, but not PPIase activity.</text>
</comment>
<comment type="catalytic activity">
    <reaction evidence="1 9 10">
        <text>[protein]-peptidylproline (omega=180) = [protein]-peptidylproline (omega=0)</text>
        <dbReference type="Rhea" id="RHEA:16237"/>
        <dbReference type="Rhea" id="RHEA-COMP:10747"/>
        <dbReference type="Rhea" id="RHEA-COMP:10748"/>
        <dbReference type="ChEBI" id="CHEBI:83833"/>
        <dbReference type="ChEBI" id="CHEBI:83834"/>
        <dbReference type="EC" id="5.2.1.8"/>
    </reaction>
</comment>
<evidence type="ECO:0000256" key="1">
    <source>
        <dbReference type="ARBA" id="ARBA00000971"/>
    </source>
</evidence>
<dbReference type="OrthoDB" id="9808891at2"/>
<name>A0A2P8E9Y8_9BACT</name>
<dbReference type="SUPFAM" id="SSF54534">
    <property type="entry name" value="FKBP-like"/>
    <property type="match status" value="1"/>
</dbReference>
<dbReference type="GO" id="GO:0003755">
    <property type="term" value="F:peptidyl-prolyl cis-trans isomerase activity"/>
    <property type="evidence" value="ECO:0007669"/>
    <property type="project" value="UniProtKB-UniRule"/>
</dbReference>
<dbReference type="AlphaFoldDB" id="A0A2P8E9Y8"/>
<dbReference type="EC" id="5.2.1.8" evidence="10"/>
<protein>
    <recommendedName>
        <fullName evidence="10">Peptidyl-prolyl cis-trans isomerase</fullName>
        <ecNumber evidence="10">5.2.1.8</ecNumber>
    </recommendedName>
</protein>
<keyword evidence="13" id="KW-1185">Reference proteome</keyword>
<comment type="similarity">
    <text evidence="3 10">Belongs to the FKBP-type PPIase family.</text>
</comment>
<dbReference type="Pfam" id="PF00254">
    <property type="entry name" value="FKBP_C"/>
    <property type="match status" value="1"/>
</dbReference>
<dbReference type="InterPro" id="IPR001179">
    <property type="entry name" value="PPIase_FKBP_dom"/>
</dbReference>
<dbReference type="Proteomes" id="UP000240708">
    <property type="component" value="Unassembled WGS sequence"/>
</dbReference>
<evidence type="ECO:0000256" key="9">
    <source>
        <dbReference type="PROSITE-ProRule" id="PRU00277"/>
    </source>
</evidence>
<evidence type="ECO:0000313" key="13">
    <source>
        <dbReference type="Proteomes" id="UP000240708"/>
    </source>
</evidence>
<evidence type="ECO:0000259" key="11">
    <source>
        <dbReference type="PROSITE" id="PS50059"/>
    </source>
</evidence>
<proteinExistence type="inferred from homology"/>
<comment type="subcellular location">
    <subcellularLocation>
        <location evidence="2">Cytoplasm</location>
    </subcellularLocation>
</comment>
<evidence type="ECO:0000256" key="7">
    <source>
        <dbReference type="ARBA" id="ARBA00023235"/>
    </source>
</evidence>
<keyword evidence="4" id="KW-0963">Cytoplasm</keyword>
<sequence length="142" mass="15395">MAVASKGDAVKVHYTGRLEDGTVFDSSTNKEPLQFVLGDGNMIKGFDAAVHGMEIGEAKSVTIPCVEAYGEKREDMMLDIPMEQVPPHINPEVGMELSLQNQAGQPVPVKVTYVDEVKITLDANHPLAGKDLIFDITLVEIS</sequence>
<dbReference type="Gene3D" id="3.10.50.40">
    <property type="match status" value="1"/>
</dbReference>
<comment type="caution">
    <text evidence="12">The sequence shown here is derived from an EMBL/GenBank/DDBJ whole genome shotgun (WGS) entry which is preliminary data.</text>
</comment>
<dbReference type="RefSeq" id="WP_106566532.1">
    <property type="nucleotide sequence ID" value="NZ_JAUVYL010000008.1"/>
</dbReference>
<evidence type="ECO:0000256" key="10">
    <source>
        <dbReference type="RuleBase" id="RU003915"/>
    </source>
</evidence>
<reference evidence="12 13" key="1">
    <citation type="submission" date="2018-03" db="EMBL/GenBank/DDBJ databases">
        <title>Genomic Encyclopedia of Archaeal and Bacterial Type Strains, Phase II (KMG-II): from individual species to whole genera.</title>
        <authorList>
            <person name="Goeker M."/>
        </authorList>
    </citation>
    <scope>NUCLEOTIDE SEQUENCE [LARGE SCALE GENOMIC DNA]</scope>
    <source>
        <strain evidence="12 13">DSM 28057</strain>
    </source>
</reference>
<evidence type="ECO:0000256" key="8">
    <source>
        <dbReference type="ARBA" id="ARBA00037071"/>
    </source>
</evidence>
<dbReference type="PROSITE" id="PS50059">
    <property type="entry name" value="FKBP_PPIASE"/>
    <property type="match status" value="1"/>
</dbReference>
<evidence type="ECO:0000313" key="12">
    <source>
        <dbReference type="EMBL" id="PSL06254.1"/>
    </source>
</evidence>
<keyword evidence="6" id="KW-0143">Chaperone</keyword>
<dbReference type="InterPro" id="IPR046357">
    <property type="entry name" value="PPIase_dom_sf"/>
</dbReference>
<dbReference type="EMBL" id="PYGF01000002">
    <property type="protein sequence ID" value="PSL06254.1"/>
    <property type="molecule type" value="Genomic_DNA"/>
</dbReference>
<dbReference type="PANTHER" id="PTHR47861:SF3">
    <property type="entry name" value="FKBP-TYPE PEPTIDYL-PROLYL CIS-TRANS ISOMERASE SLYD"/>
    <property type="match status" value="1"/>
</dbReference>
<evidence type="ECO:0000256" key="6">
    <source>
        <dbReference type="ARBA" id="ARBA00023186"/>
    </source>
</evidence>
<gene>
    <name evidence="12" type="ORF">CLV48_10269</name>
</gene>
<keyword evidence="7 9" id="KW-0413">Isomerase</keyword>